<protein>
    <recommendedName>
        <fullName evidence="3">Pyridine nucleotide-disulfide oxidoreductase domain-containing protein 2</fullName>
    </recommendedName>
</protein>
<dbReference type="PANTHER" id="PTHR10668:SF105">
    <property type="entry name" value="DEHYDROGENASE-RELATED"/>
    <property type="match status" value="1"/>
</dbReference>
<dbReference type="EMBL" id="VHSF01000003">
    <property type="protein sequence ID" value="TRO64061.1"/>
    <property type="molecule type" value="Genomic_DNA"/>
</dbReference>
<dbReference type="AlphaFoldDB" id="A0A550HZB3"/>
<comment type="function">
    <text evidence="1">Probable oxidoreductase that may play a role as regulator of mitochondrial function.</text>
</comment>
<comment type="caution">
    <text evidence="5">The sequence shown here is derived from an EMBL/GenBank/DDBJ whole genome shotgun (WGS) entry which is preliminary data.</text>
</comment>
<dbReference type="PANTHER" id="PTHR10668">
    <property type="entry name" value="PHYTOENE DEHYDROGENASE"/>
    <property type="match status" value="1"/>
</dbReference>
<dbReference type="Proteomes" id="UP000315131">
    <property type="component" value="Unassembled WGS sequence"/>
</dbReference>
<feature type="domain" description="Amine oxidase" evidence="4">
    <location>
        <begin position="16"/>
        <end position="255"/>
    </location>
</feature>
<gene>
    <name evidence="5" type="ORF">FGM01_11165</name>
</gene>
<reference evidence="5 6" key="1">
    <citation type="submission" date="2019-06" db="EMBL/GenBank/DDBJ databases">
        <title>Gramella sabulilitoris sp. nov., isolated from a marine sand.</title>
        <authorList>
            <person name="Yoon J.-H."/>
        </authorList>
    </citation>
    <scope>NUCLEOTIDE SEQUENCE [LARGE SCALE GENOMIC DNA]</scope>
    <source>
        <strain evidence="5 6">HSMS-1</strain>
    </source>
</reference>
<dbReference type="RefSeq" id="WP_143411257.1">
    <property type="nucleotide sequence ID" value="NZ_VHSF01000003.1"/>
</dbReference>
<evidence type="ECO:0000256" key="2">
    <source>
        <dbReference type="ARBA" id="ARBA00038825"/>
    </source>
</evidence>
<dbReference type="InterPro" id="IPR002937">
    <property type="entry name" value="Amino_oxidase"/>
</dbReference>
<dbReference type="OrthoDB" id="9778740at2"/>
<comment type="subunit">
    <text evidence="2">Interacts with COX5B; this interaction may contribute to localize PYROXD2 to the inner face of the inner mitochondrial membrane.</text>
</comment>
<evidence type="ECO:0000313" key="6">
    <source>
        <dbReference type="Proteomes" id="UP000315131"/>
    </source>
</evidence>
<dbReference type="InterPro" id="IPR036188">
    <property type="entry name" value="FAD/NAD-bd_sf"/>
</dbReference>
<evidence type="ECO:0000259" key="4">
    <source>
        <dbReference type="Pfam" id="PF01593"/>
    </source>
</evidence>
<proteinExistence type="predicted"/>
<sequence length="478" mass="52862">MSELFDAVITGSGPNGISTAIYLQKKGLKTVIFEQASTPGGSVRTEELTLAGFKHDIGSAIHPMAYASPFLRKLPLEDHGLKWIFPEIPYTQVLSDGGAVACYRDIKATADQLGEDAASYIHLFESLTKSWPKIEKDLLGPLTWPDDPVEFLKFGLRAFPSARFFANHNFKKEKTKLFFYGAAAHSTLPLTNIASASFGLVLSIMAHKYGWPFPEGGASGLTNALISYYKSLGGEIRLNEKISDLKQLPESDSYLFDLTPRQILSIKNIELSSTYKKRLQKYNYGAGVFKIDWALEEPIPWLNDKCRRSGTVHIGYSTEEIEKSESDIHANRLNNIPYVLLAQNSVFDTTRAPVGKQTAWAYCHVPNGNIADQTAAIEDQIEKAAPGFRKIILARNTYTTRQLEHFNPNIIGGDINGGKQDITQLFTRPVAKLDPYATSNPKIFICSSSTPPGGGVHGMCGYHAARSAFKFLDKSKRI</sequence>
<dbReference type="GO" id="GO:0016491">
    <property type="term" value="F:oxidoreductase activity"/>
    <property type="evidence" value="ECO:0007669"/>
    <property type="project" value="InterPro"/>
</dbReference>
<organism evidence="5 6">
    <name type="scientific">Christiangramia sabulilitoris</name>
    <dbReference type="NCBI Taxonomy" id="2583991"/>
    <lineage>
        <taxon>Bacteria</taxon>
        <taxon>Pseudomonadati</taxon>
        <taxon>Bacteroidota</taxon>
        <taxon>Flavobacteriia</taxon>
        <taxon>Flavobacteriales</taxon>
        <taxon>Flavobacteriaceae</taxon>
        <taxon>Christiangramia</taxon>
    </lineage>
</organism>
<evidence type="ECO:0000256" key="1">
    <source>
        <dbReference type="ARBA" id="ARBA00037217"/>
    </source>
</evidence>
<dbReference type="Pfam" id="PF01593">
    <property type="entry name" value="Amino_oxidase"/>
    <property type="match status" value="1"/>
</dbReference>
<evidence type="ECO:0000313" key="5">
    <source>
        <dbReference type="EMBL" id="TRO64061.1"/>
    </source>
</evidence>
<accession>A0A550HZB3</accession>
<name>A0A550HZB3_9FLAO</name>
<evidence type="ECO:0000256" key="3">
    <source>
        <dbReference type="ARBA" id="ARBA00040298"/>
    </source>
</evidence>
<keyword evidence="6" id="KW-1185">Reference proteome</keyword>
<dbReference type="Gene3D" id="3.50.50.60">
    <property type="entry name" value="FAD/NAD(P)-binding domain"/>
    <property type="match status" value="1"/>
</dbReference>
<dbReference type="SUPFAM" id="SSF51905">
    <property type="entry name" value="FAD/NAD(P)-binding domain"/>
    <property type="match status" value="1"/>
</dbReference>